<dbReference type="Gene3D" id="3.30.70.240">
    <property type="match status" value="1"/>
</dbReference>
<evidence type="ECO:0000256" key="1">
    <source>
        <dbReference type="ARBA" id="ARBA00005454"/>
    </source>
</evidence>
<evidence type="ECO:0000256" key="5">
    <source>
        <dbReference type="ARBA" id="ARBA00022917"/>
    </source>
</evidence>
<dbReference type="InterPro" id="IPR027417">
    <property type="entry name" value="P-loop_NTPase"/>
</dbReference>
<evidence type="ECO:0000256" key="7">
    <source>
        <dbReference type="ARBA" id="ARBA00023134"/>
    </source>
</evidence>
<keyword evidence="4 8" id="KW-0378">Hydrolase</keyword>
<dbReference type="InterPro" id="IPR035647">
    <property type="entry name" value="EFG_III/V"/>
</dbReference>
<dbReference type="Pfam" id="PF06421">
    <property type="entry name" value="LepA_C"/>
    <property type="match status" value="1"/>
</dbReference>
<dbReference type="SUPFAM" id="SSF50447">
    <property type="entry name" value="Translation proteins"/>
    <property type="match status" value="1"/>
</dbReference>
<dbReference type="InterPro" id="IPR000640">
    <property type="entry name" value="EFG_V-like"/>
</dbReference>
<organism evidence="11 12">
    <name type="scientific">Discina gigas</name>
    <dbReference type="NCBI Taxonomy" id="1032678"/>
    <lineage>
        <taxon>Eukaryota</taxon>
        <taxon>Fungi</taxon>
        <taxon>Dikarya</taxon>
        <taxon>Ascomycota</taxon>
        <taxon>Pezizomycotina</taxon>
        <taxon>Pezizomycetes</taxon>
        <taxon>Pezizales</taxon>
        <taxon>Discinaceae</taxon>
        <taxon>Discina</taxon>
    </lineage>
</organism>
<evidence type="ECO:0000259" key="10">
    <source>
        <dbReference type="PROSITE" id="PS51722"/>
    </source>
</evidence>
<dbReference type="CDD" id="cd03709">
    <property type="entry name" value="lepA_C"/>
    <property type="match status" value="1"/>
</dbReference>
<dbReference type="PROSITE" id="PS51722">
    <property type="entry name" value="G_TR_2"/>
    <property type="match status" value="1"/>
</dbReference>
<evidence type="ECO:0000256" key="2">
    <source>
        <dbReference type="ARBA" id="ARBA00022741"/>
    </source>
</evidence>
<feature type="transmembrane region" description="Helical" evidence="9">
    <location>
        <begin position="20"/>
        <end position="46"/>
    </location>
</feature>
<evidence type="ECO:0000256" key="9">
    <source>
        <dbReference type="SAM" id="Phobius"/>
    </source>
</evidence>
<comment type="catalytic activity">
    <reaction evidence="8">
        <text>GTP + H2O = GDP + phosphate + H(+)</text>
        <dbReference type="Rhea" id="RHEA:19669"/>
        <dbReference type="ChEBI" id="CHEBI:15377"/>
        <dbReference type="ChEBI" id="CHEBI:15378"/>
        <dbReference type="ChEBI" id="CHEBI:37565"/>
        <dbReference type="ChEBI" id="CHEBI:43474"/>
        <dbReference type="ChEBI" id="CHEBI:58189"/>
        <dbReference type="EC" id="3.6.5.n1"/>
    </reaction>
</comment>
<dbReference type="Gene3D" id="3.40.50.300">
    <property type="entry name" value="P-loop containing nucleotide triphosphate hydrolases"/>
    <property type="match status" value="1"/>
</dbReference>
<comment type="function">
    <text evidence="8">Promotes mitochondrial protein synthesis. May act as a fidelity factor of the translation reaction, by catalyzing a one-codon backward translocation of tRNAs on improperly translocated ribosomes. Binds to mitochondrial ribosomes in a GTP-dependent manner.</text>
</comment>
<feature type="binding site" evidence="8">
    <location>
        <begin position="489"/>
        <end position="492"/>
    </location>
    <ligand>
        <name>GTP</name>
        <dbReference type="ChEBI" id="CHEBI:37565"/>
    </ligand>
</feature>
<comment type="caution">
    <text evidence="11">The sequence shown here is derived from an EMBL/GenBank/DDBJ whole genome shotgun (WGS) entry which is preliminary data.</text>
</comment>
<dbReference type="InterPro" id="IPR038363">
    <property type="entry name" value="LepA_C_sf"/>
</dbReference>
<dbReference type="PROSITE" id="PS00301">
    <property type="entry name" value="G_TR_1"/>
    <property type="match status" value="1"/>
</dbReference>
<reference evidence="11 12" key="1">
    <citation type="submission" date="2024-02" db="EMBL/GenBank/DDBJ databases">
        <title>Discinaceae phylogenomics.</title>
        <authorList>
            <person name="Dirks A.C."/>
            <person name="James T.Y."/>
        </authorList>
    </citation>
    <scope>NUCLEOTIDE SEQUENCE [LARGE SCALE GENOMIC DNA]</scope>
    <source>
        <strain evidence="11 12">ACD0624</strain>
    </source>
</reference>
<evidence type="ECO:0000256" key="4">
    <source>
        <dbReference type="ARBA" id="ARBA00022801"/>
    </source>
</evidence>
<feature type="transmembrane region" description="Helical" evidence="9">
    <location>
        <begin position="52"/>
        <end position="72"/>
    </location>
</feature>
<keyword evidence="9" id="KW-0812">Transmembrane</keyword>
<dbReference type="Pfam" id="PF16983">
    <property type="entry name" value="MFS_MOT1"/>
    <property type="match status" value="2"/>
</dbReference>
<keyword evidence="9" id="KW-1133">Transmembrane helix</keyword>
<dbReference type="SUPFAM" id="SSF52540">
    <property type="entry name" value="P-loop containing nucleoside triphosphate hydrolases"/>
    <property type="match status" value="1"/>
</dbReference>
<dbReference type="InterPro" id="IPR031157">
    <property type="entry name" value="G_TR_CS"/>
</dbReference>
<dbReference type="InterPro" id="IPR035654">
    <property type="entry name" value="LepA_IV"/>
</dbReference>
<dbReference type="InterPro" id="IPR013842">
    <property type="entry name" value="LepA_CTD"/>
</dbReference>
<keyword evidence="6 8" id="KW-0496">Mitochondrion</keyword>
<dbReference type="CDD" id="cd03699">
    <property type="entry name" value="EF4_II"/>
    <property type="match status" value="1"/>
</dbReference>
<feature type="transmembrane region" description="Helical" evidence="9">
    <location>
        <begin position="119"/>
        <end position="141"/>
    </location>
</feature>
<gene>
    <name evidence="11" type="primary">GUF1</name>
    <name evidence="11" type="ORF">Q9L58_008792</name>
</gene>
<evidence type="ECO:0000313" key="11">
    <source>
        <dbReference type="EMBL" id="KAL0632354.1"/>
    </source>
</evidence>
<feature type="transmembrane region" description="Helical" evidence="9">
    <location>
        <begin position="176"/>
        <end position="194"/>
    </location>
</feature>
<feature type="transmembrane region" description="Helical" evidence="9">
    <location>
        <begin position="93"/>
        <end position="113"/>
    </location>
</feature>
<feature type="transmembrane region" description="Helical" evidence="9">
    <location>
        <begin position="298"/>
        <end position="318"/>
    </location>
</feature>
<dbReference type="Gene3D" id="2.40.30.10">
    <property type="entry name" value="Translation factors"/>
    <property type="match status" value="1"/>
</dbReference>
<dbReference type="PANTHER" id="PTHR43512">
    <property type="entry name" value="TRANSLATION FACTOR GUF1-RELATED"/>
    <property type="match status" value="1"/>
</dbReference>
<dbReference type="Pfam" id="PF00009">
    <property type="entry name" value="GTP_EFTU"/>
    <property type="match status" value="1"/>
</dbReference>
<dbReference type="InterPro" id="IPR009000">
    <property type="entry name" value="Transl_B-barrel_sf"/>
</dbReference>
<evidence type="ECO:0000256" key="8">
    <source>
        <dbReference type="HAMAP-Rule" id="MF_03137"/>
    </source>
</evidence>
<dbReference type="SUPFAM" id="SSF54980">
    <property type="entry name" value="EF-G C-terminal domain-like"/>
    <property type="match status" value="2"/>
</dbReference>
<evidence type="ECO:0000256" key="6">
    <source>
        <dbReference type="ARBA" id="ARBA00023128"/>
    </source>
</evidence>
<comment type="subcellular location">
    <subcellularLocation>
        <location evidence="8">Mitochondrion inner membrane</location>
        <topology evidence="8">Peripheral membrane protein</topology>
        <orientation evidence="8">Matrix side</orientation>
    </subcellularLocation>
</comment>
<dbReference type="InterPro" id="IPR031563">
    <property type="entry name" value="MOT1/MOT2"/>
</dbReference>
<keyword evidence="8 9" id="KW-0472">Membrane</keyword>
<dbReference type="InterPro" id="IPR006297">
    <property type="entry name" value="EF-4"/>
</dbReference>
<protein>
    <submittedName>
        <fullName evidence="11">Translation factor guf1 mitochondrial</fullName>
    </submittedName>
</protein>
<dbReference type="NCBIfam" id="TIGR01393">
    <property type="entry name" value="lepA"/>
    <property type="match status" value="1"/>
</dbReference>
<accession>A0ABR3G8S5</accession>
<dbReference type="PANTHER" id="PTHR43512:SF7">
    <property type="entry name" value="TRANSLATION FACTOR GUF1, MITOCHONDRIAL"/>
    <property type="match status" value="1"/>
</dbReference>
<dbReference type="EMBL" id="JBBBZM010000174">
    <property type="protein sequence ID" value="KAL0632354.1"/>
    <property type="molecule type" value="Genomic_DNA"/>
</dbReference>
<dbReference type="Proteomes" id="UP001447188">
    <property type="component" value="Unassembled WGS sequence"/>
</dbReference>
<keyword evidence="2 8" id="KW-0547">Nucleotide-binding</keyword>
<feature type="binding site" evidence="8">
    <location>
        <begin position="435"/>
        <end position="439"/>
    </location>
    <ligand>
        <name>GTP</name>
        <dbReference type="ChEBI" id="CHEBI:37565"/>
    </ligand>
</feature>
<dbReference type="Gene3D" id="3.30.70.870">
    <property type="entry name" value="Elongation Factor G (Translational Gtpase), domain 3"/>
    <property type="match status" value="1"/>
</dbReference>
<dbReference type="InterPro" id="IPR000795">
    <property type="entry name" value="T_Tr_GTP-bd_dom"/>
</dbReference>
<feature type="domain" description="Tr-type G" evidence="10">
    <location>
        <begin position="380"/>
        <end position="542"/>
    </location>
</feature>
<name>A0ABR3G8S5_9PEZI</name>
<evidence type="ECO:0000256" key="3">
    <source>
        <dbReference type="ARBA" id="ARBA00022792"/>
    </source>
</evidence>
<dbReference type="Gene3D" id="3.30.70.2570">
    <property type="entry name" value="Elongation factor 4, C-terminal domain"/>
    <property type="match status" value="1"/>
</dbReference>
<evidence type="ECO:0000313" key="12">
    <source>
        <dbReference type="Proteomes" id="UP001447188"/>
    </source>
</evidence>
<dbReference type="PRINTS" id="PR00315">
    <property type="entry name" value="ELONGATNFCT"/>
</dbReference>
<sequence>MSGIRLALRYNWETLKRNPFGEIAGSLGDLGTLLPIMTALTASGAISLTSTLLFSGLANILSGAFFGIPIVVQPMSAIASISLARSLSLKETMAAGIGVAFVVLLFSVTSLLHRASGVIPIPIIKGIQVGAGLSLCLNAGTMLSGLGYGRSEWDDNLSWAIGAFAILYGTSRIPRFPVALVIFCMGIILAVIKVRTTHGSLPKFGVWMPFMPTIPSPGDFTTGFGTAGVGQVPLTILNSVIAVKYLSEDLLPYRPAPSVTSLGVSVGLMNLVGCWFGAMPVCHGSGGLAAQHRFGARSGASVMIFGLFKIIIGLAFGNSLTGLLQKFPKSLLGIMVFAAGMELVSVAENLNVSARDLLAEASVTESGASSQSHAFSSWRISDRLLEFTGTIAPGGNKQILDKLDVERERGITVKAQTCSMIYNFKGEDYLLHLVDTPGHVDFREEVLRSYASCGGAILLVDASQGVQAQTVANFYLAFSQGLTLIPVINKIDLASADPERALEQMKNSFELDPKRAVLVSAKSGKNVESLLPAVIEQIPAPVGSHEAPLRMLLVDSWYDTYKGVILLIRIFDGVLRPGDKIISFATKKQYIIGEVGIMHPLETATSSLRAGQVGYVYFNPGMKISKEAKMGDTFTHVGMENIVEPCLGFEEPKPMVFVGAFPVDQGEFNHLDDSIGQLVLNDRSVTLNKEHSEALGQGWRLGFLGTLHCSVFEDRLRQEHGASIIITAPTVPFKIQYKNGTEAIVRNPHEFPNADSDFNKMEGLYEPLVLATITVPEEYLGSVIELCEANRGTQVELNFWTATQVILKYHLPLAQLVDNFFGKLKGLTKGYASLDYEDAGYQKSDIVKLQLLVNKVPVDAISQVLHRSQVQRIGRKWVVKFKEFVDRQLFEVVIQAAVGRHIVARETVKAVRKDVTAKLYGGDRTRRMKLLENQKEGRKRLQAVGQVSIDQKAFQGFLQKN</sequence>
<comment type="caution">
    <text evidence="8">Lacks conserved residue(s) required for the propagation of feature annotation.</text>
</comment>
<keyword evidence="12" id="KW-1185">Reference proteome</keyword>
<keyword evidence="3 8" id="KW-0999">Mitochondrion inner membrane</keyword>
<dbReference type="HAMAP" id="MF_00071">
    <property type="entry name" value="LepA"/>
    <property type="match status" value="1"/>
</dbReference>
<keyword evidence="5 8" id="KW-0648">Protein biosynthesis</keyword>
<comment type="similarity">
    <text evidence="8">Belongs to the GTP-binding elongation factor family. LepA subfamily.</text>
</comment>
<dbReference type="Pfam" id="PF00679">
    <property type="entry name" value="EFG_C"/>
    <property type="match status" value="1"/>
</dbReference>
<keyword evidence="7 8" id="KW-0342">GTP-binding</keyword>
<comment type="similarity">
    <text evidence="1">Belongs to the TRAFAC class translation factor GTPase superfamily. Classic translation factor GTPase family. LepA subfamily.</text>
</comment>
<proteinExistence type="inferred from homology"/>